<keyword evidence="1" id="KW-1133">Transmembrane helix</keyword>
<evidence type="ECO:0000313" key="3">
    <source>
        <dbReference type="Proteomes" id="UP001602058"/>
    </source>
</evidence>
<name>A0ABW6UUA4_9ACTN</name>
<keyword evidence="1" id="KW-0472">Membrane</keyword>
<proteinExistence type="predicted"/>
<feature type="transmembrane region" description="Helical" evidence="1">
    <location>
        <begin position="39"/>
        <end position="58"/>
    </location>
</feature>
<dbReference type="RefSeq" id="WP_387892513.1">
    <property type="nucleotide sequence ID" value="NZ_JBIAWJ010000031.1"/>
</dbReference>
<sequence length="75" mass="7607">MDSIRITWRVMAATVCGIISGTLLAMAAGQALLFDTPGLAAGTGLGGLMMAAGGFLIANSSPSRPRAQDRVGQRS</sequence>
<dbReference type="EMBL" id="JBIAWJ010000031">
    <property type="protein sequence ID" value="MFF4527032.1"/>
    <property type="molecule type" value="Genomic_DNA"/>
</dbReference>
<organism evidence="2 3">
    <name type="scientific">Streptomyces bluensis</name>
    <dbReference type="NCBI Taxonomy" id="33897"/>
    <lineage>
        <taxon>Bacteria</taxon>
        <taxon>Bacillati</taxon>
        <taxon>Actinomycetota</taxon>
        <taxon>Actinomycetes</taxon>
        <taxon>Kitasatosporales</taxon>
        <taxon>Streptomycetaceae</taxon>
        <taxon>Streptomyces</taxon>
    </lineage>
</organism>
<keyword evidence="3" id="KW-1185">Reference proteome</keyword>
<gene>
    <name evidence="2" type="ORF">ACFY1D_37305</name>
</gene>
<comment type="caution">
    <text evidence="2">The sequence shown here is derived from an EMBL/GenBank/DDBJ whole genome shotgun (WGS) entry which is preliminary data.</text>
</comment>
<keyword evidence="1" id="KW-0812">Transmembrane</keyword>
<reference evidence="2 3" key="1">
    <citation type="submission" date="2024-10" db="EMBL/GenBank/DDBJ databases">
        <title>The Natural Products Discovery Center: Release of the First 8490 Sequenced Strains for Exploring Actinobacteria Biosynthetic Diversity.</title>
        <authorList>
            <person name="Kalkreuter E."/>
            <person name="Kautsar S.A."/>
            <person name="Yang D."/>
            <person name="Bader C.D."/>
            <person name="Teijaro C.N."/>
            <person name="Fluegel L."/>
            <person name="Davis C.M."/>
            <person name="Simpson J.R."/>
            <person name="Lauterbach L."/>
            <person name="Steele A.D."/>
            <person name="Gui C."/>
            <person name="Meng S."/>
            <person name="Li G."/>
            <person name="Viehrig K."/>
            <person name="Ye F."/>
            <person name="Su P."/>
            <person name="Kiefer A.F."/>
            <person name="Nichols A."/>
            <person name="Cepeda A.J."/>
            <person name="Yan W."/>
            <person name="Fan B."/>
            <person name="Jiang Y."/>
            <person name="Adhikari A."/>
            <person name="Zheng C.-J."/>
            <person name="Schuster L."/>
            <person name="Cowan T.M."/>
            <person name="Smanski M.J."/>
            <person name="Chevrette M.G."/>
            <person name="De Carvalho L.P.S."/>
            <person name="Shen B."/>
        </authorList>
    </citation>
    <scope>NUCLEOTIDE SEQUENCE [LARGE SCALE GENOMIC DNA]</scope>
    <source>
        <strain evidence="2 3">NPDC001390</strain>
    </source>
</reference>
<feature type="transmembrane region" description="Helical" evidence="1">
    <location>
        <begin position="12"/>
        <end position="33"/>
    </location>
</feature>
<evidence type="ECO:0000313" key="2">
    <source>
        <dbReference type="EMBL" id="MFF4527032.1"/>
    </source>
</evidence>
<protein>
    <submittedName>
        <fullName evidence="2">Uncharacterized protein</fullName>
    </submittedName>
</protein>
<evidence type="ECO:0000256" key="1">
    <source>
        <dbReference type="SAM" id="Phobius"/>
    </source>
</evidence>
<accession>A0ABW6UUA4</accession>
<dbReference type="Proteomes" id="UP001602058">
    <property type="component" value="Unassembled WGS sequence"/>
</dbReference>